<dbReference type="PANTHER" id="PTHR43642:SF1">
    <property type="entry name" value="HYBRID SIGNAL TRANSDUCTION HISTIDINE KINASE G"/>
    <property type="match status" value="1"/>
</dbReference>
<reference evidence="1" key="1">
    <citation type="submission" date="2023-08" db="EMBL/GenBank/DDBJ databases">
        <authorList>
            <person name="Audoor S."/>
            <person name="Bilcke G."/>
        </authorList>
    </citation>
    <scope>NUCLEOTIDE SEQUENCE</scope>
</reference>
<protein>
    <submittedName>
        <fullName evidence="1">Uncharacterized protein</fullName>
    </submittedName>
</protein>
<dbReference type="Proteomes" id="UP001295423">
    <property type="component" value="Unassembled WGS sequence"/>
</dbReference>
<dbReference type="SUPFAM" id="SSF48452">
    <property type="entry name" value="TPR-like"/>
    <property type="match status" value="1"/>
</dbReference>
<sequence length="464" mass="52578">METIPLKMAKASSTGSTDLKFDDSVKFYLQLLAEIGCRVTWTTTRKLVPVQSIVKLMRIIKRVKATPQSFYDKMVPMDDPRQKAIATVYSKLVYYSYMAGDILLFVLATCKLVEMTLDFGVNEFSAKSFASLGSAIIMSMEDFKTATTFNMIAMSMLEKFRGMHSSETTFLIFGANLCWVKPLNELVAPMGNVVTEGLRSGEPEFAIWNLVSSKISIPYAMGRPLASILNECPKTLIQCEDAAQSFNAMAVQVMWQMMKNLSDPSCPNPSELEGDIFSAESDNETTNTHLAFVHFAQGELALFNDDFENAAKRALKVKDIFAKLCPCFLLDFAEPFSRAVPLYAAARSTKKRKYRVEARRLLKMIGKWKAAGNPNVLYYHLFLTAEQFAFDKKYDSAQQKYEEAIEAVTAVGHLHHLGLIHERYSDFLEERSMNEKSMESLRQAIRYYREWGAGVKVERLEQRL</sequence>
<dbReference type="AlphaFoldDB" id="A0AAD2GBW4"/>
<proteinExistence type="predicted"/>
<accession>A0AAD2GBW4</accession>
<keyword evidence="2" id="KW-1185">Reference proteome</keyword>
<dbReference type="EMBL" id="CAKOGP040002424">
    <property type="protein sequence ID" value="CAJ1969050.1"/>
    <property type="molecule type" value="Genomic_DNA"/>
</dbReference>
<gene>
    <name evidence="1" type="ORF">CYCCA115_LOCUS23512</name>
</gene>
<dbReference type="PANTHER" id="PTHR43642">
    <property type="entry name" value="HYBRID SIGNAL TRANSDUCTION HISTIDINE KINASE G"/>
    <property type="match status" value="1"/>
</dbReference>
<organism evidence="1 2">
    <name type="scientific">Cylindrotheca closterium</name>
    <dbReference type="NCBI Taxonomy" id="2856"/>
    <lineage>
        <taxon>Eukaryota</taxon>
        <taxon>Sar</taxon>
        <taxon>Stramenopiles</taxon>
        <taxon>Ochrophyta</taxon>
        <taxon>Bacillariophyta</taxon>
        <taxon>Bacillariophyceae</taxon>
        <taxon>Bacillariophycidae</taxon>
        <taxon>Bacillariales</taxon>
        <taxon>Bacillariaceae</taxon>
        <taxon>Cylindrotheca</taxon>
    </lineage>
</organism>
<evidence type="ECO:0000313" key="2">
    <source>
        <dbReference type="Proteomes" id="UP001295423"/>
    </source>
</evidence>
<dbReference type="InterPro" id="IPR011990">
    <property type="entry name" value="TPR-like_helical_dom_sf"/>
</dbReference>
<comment type="caution">
    <text evidence="1">The sequence shown here is derived from an EMBL/GenBank/DDBJ whole genome shotgun (WGS) entry which is preliminary data.</text>
</comment>
<evidence type="ECO:0000313" key="1">
    <source>
        <dbReference type="EMBL" id="CAJ1969050.1"/>
    </source>
</evidence>
<name>A0AAD2GBW4_9STRA</name>
<dbReference type="InterPro" id="IPR053159">
    <property type="entry name" value="Hybrid_Histidine_Kinase"/>
</dbReference>